<dbReference type="FunCoup" id="A0A6P7FDV9">
    <property type="interactions" value="12"/>
</dbReference>
<evidence type="ECO:0000313" key="6">
    <source>
        <dbReference type="EnsemblMetazoa" id="XP_028133022.1"/>
    </source>
</evidence>
<comment type="similarity">
    <text evidence="2">Belongs to the PBP/GOBP family.</text>
</comment>
<dbReference type="SUPFAM" id="SSF47565">
    <property type="entry name" value="Insect pheromone/odorant-binding proteins"/>
    <property type="match status" value="1"/>
</dbReference>
<dbReference type="CDD" id="cd23992">
    <property type="entry name" value="PBP_GOBP"/>
    <property type="match status" value="1"/>
</dbReference>
<evidence type="ECO:0000313" key="8">
    <source>
        <dbReference type="RefSeq" id="XP_028133022.1"/>
    </source>
</evidence>
<organism evidence="8">
    <name type="scientific">Diabrotica virgifera virgifera</name>
    <name type="common">western corn rootworm</name>
    <dbReference type="NCBI Taxonomy" id="50390"/>
    <lineage>
        <taxon>Eukaryota</taxon>
        <taxon>Metazoa</taxon>
        <taxon>Ecdysozoa</taxon>
        <taxon>Arthropoda</taxon>
        <taxon>Hexapoda</taxon>
        <taxon>Insecta</taxon>
        <taxon>Pterygota</taxon>
        <taxon>Neoptera</taxon>
        <taxon>Endopterygota</taxon>
        <taxon>Coleoptera</taxon>
        <taxon>Polyphaga</taxon>
        <taxon>Cucujiformia</taxon>
        <taxon>Chrysomeloidea</taxon>
        <taxon>Chrysomelidae</taxon>
        <taxon>Galerucinae</taxon>
        <taxon>Diabroticina</taxon>
        <taxon>Diabroticites</taxon>
        <taxon>Diabrotica</taxon>
    </lineage>
</organism>
<dbReference type="Proteomes" id="UP001652700">
    <property type="component" value="Unplaced"/>
</dbReference>
<feature type="signal peptide" evidence="5">
    <location>
        <begin position="1"/>
        <end position="19"/>
    </location>
</feature>
<dbReference type="PANTHER" id="PTHR11857:SF43">
    <property type="entry name" value="GEO07291P1-RELATED"/>
    <property type="match status" value="1"/>
</dbReference>
<dbReference type="GO" id="GO:0007608">
    <property type="term" value="P:sensory perception of smell"/>
    <property type="evidence" value="ECO:0007669"/>
    <property type="project" value="TreeGrafter"/>
</dbReference>
<reference evidence="6" key="2">
    <citation type="submission" date="2025-05" db="UniProtKB">
        <authorList>
            <consortium name="EnsemblMetazoa"/>
        </authorList>
    </citation>
    <scope>IDENTIFICATION</scope>
</reference>
<dbReference type="EnsemblMetazoa" id="XM_028277221.2">
    <property type="protein sequence ID" value="XP_028133022.1"/>
    <property type="gene ID" value="LOC114328382"/>
</dbReference>
<dbReference type="SMART" id="SM00708">
    <property type="entry name" value="PhBP"/>
    <property type="match status" value="1"/>
</dbReference>
<reference evidence="8" key="1">
    <citation type="submission" date="2025-04" db="UniProtKB">
        <authorList>
            <consortium name="RefSeq"/>
        </authorList>
    </citation>
    <scope>IDENTIFICATION</scope>
    <source>
        <tissue evidence="8">Whole insect</tissue>
    </source>
</reference>
<protein>
    <submittedName>
        <fullName evidence="8">Uncharacterized protein LOC114328382</fullName>
    </submittedName>
</protein>
<evidence type="ECO:0000313" key="7">
    <source>
        <dbReference type="Proteomes" id="UP001652700"/>
    </source>
</evidence>
<accession>A0A6P7FDV9</accession>
<proteinExistence type="inferred from homology"/>
<evidence type="ECO:0000256" key="1">
    <source>
        <dbReference type="ARBA" id="ARBA00004613"/>
    </source>
</evidence>
<evidence type="ECO:0000256" key="2">
    <source>
        <dbReference type="ARBA" id="ARBA00008098"/>
    </source>
</evidence>
<dbReference type="GO" id="GO:0005549">
    <property type="term" value="F:odorant binding"/>
    <property type="evidence" value="ECO:0007669"/>
    <property type="project" value="InterPro"/>
</dbReference>
<keyword evidence="7" id="KW-1185">Reference proteome</keyword>
<evidence type="ECO:0000256" key="4">
    <source>
        <dbReference type="ARBA" id="ARBA00022729"/>
    </source>
</evidence>
<dbReference type="RefSeq" id="XP_028133022.1">
    <property type="nucleotide sequence ID" value="XM_028277221.1"/>
</dbReference>
<sequence>MRFLIASCLLISSIICLKAAPTMTAEEQQKEIKKIEKFQRECTKEVNIDTVTMFKNMNNFGTTVDPIYMDYLSCYYKKLGFQDVDGKIEYEKMLDFFGVFSVGVDRSYIINKCKDTRGSSHGEKAYSAMKCVVNNIQ</sequence>
<dbReference type="GeneID" id="114328382"/>
<evidence type="ECO:0000256" key="5">
    <source>
        <dbReference type="SAM" id="SignalP"/>
    </source>
</evidence>
<gene>
    <name evidence="8" type="primary">LOC114328382</name>
</gene>
<dbReference type="Gene3D" id="1.10.238.20">
    <property type="entry name" value="Pheromone/general odorant binding protein domain"/>
    <property type="match status" value="1"/>
</dbReference>
<dbReference type="KEGG" id="dvv:114328382"/>
<dbReference type="InParanoid" id="A0A6P7FDV9"/>
<keyword evidence="3" id="KW-0964">Secreted</keyword>
<comment type="subcellular location">
    <subcellularLocation>
        <location evidence="1">Secreted</location>
    </subcellularLocation>
</comment>
<dbReference type="OrthoDB" id="8194670at2759"/>
<dbReference type="PANTHER" id="PTHR11857">
    <property type="entry name" value="ODORANT BINDING PROTEIN-RELATED"/>
    <property type="match status" value="1"/>
</dbReference>
<evidence type="ECO:0000256" key="3">
    <source>
        <dbReference type="ARBA" id="ARBA00022525"/>
    </source>
</evidence>
<name>A0A6P7FDV9_DIAVI</name>
<feature type="chain" id="PRO_5027925907" evidence="5">
    <location>
        <begin position="20"/>
        <end position="137"/>
    </location>
</feature>
<dbReference type="Pfam" id="PF01395">
    <property type="entry name" value="PBP_GOBP"/>
    <property type="match status" value="1"/>
</dbReference>
<dbReference type="AlphaFoldDB" id="A0A6P7FDV9"/>
<keyword evidence="4 5" id="KW-0732">Signal</keyword>
<dbReference type="InterPro" id="IPR036728">
    <property type="entry name" value="PBP_GOBP_sf"/>
</dbReference>
<dbReference type="GO" id="GO:0005615">
    <property type="term" value="C:extracellular space"/>
    <property type="evidence" value="ECO:0007669"/>
    <property type="project" value="TreeGrafter"/>
</dbReference>
<dbReference type="InterPro" id="IPR006170">
    <property type="entry name" value="PBP/GOBP"/>
</dbReference>